<evidence type="ECO:0000313" key="3">
    <source>
        <dbReference type="EMBL" id="ARF13864.1"/>
    </source>
</evidence>
<sequence>MVGSIQNRATFLQTIATQLGREPKEKVEKPIWKHQPQRTVLADASIDELLEVLRVQCERIHTDIVETTKESLSVVLDEVVKAYGGGPLSLWRDERFEEYELSDLLETKWPLEQIEVNSWDPSIGVKNIELAEQANIGITFSDMTLAESGTVVLFSSADKGRSVSLLPTHYIALIPKSTLVPRITQASDMIRDKLNNGQQVPSCINFITGPSNSADIEMNLVIGVHGPVKATYIVIEDC</sequence>
<dbReference type="Pfam" id="PF02589">
    <property type="entry name" value="LUD_dom"/>
    <property type="match status" value="1"/>
</dbReference>
<dbReference type="RefSeq" id="WP_029054175.1">
    <property type="nucleotide sequence ID" value="NZ_CP015108.1"/>
</dbReference>
<dbReference type="InterPro" id="IPR022823">
    <property type="entry name" value="LutC"/>
</dbReference>
<dbReference type="PANTHER" id="PTHR43682:SF1">
    <property type="entry name" value="LACTATE UTILIZATION PROTEIN C"/>
    <property type="match status" value="1"/>
</dbReference>
<evidence type="ECO:0000259" key="2">
    <source>
        <dbReference type="Pfam" id="PF02589"/>
    </source>
</evidence>
<dbReference type="InterPro" id="IPR024185">
    <property type="entry name" value="FTHF_cligase-like_sf"/>
</dbReference>
<name>A0ABM6JUP1_SPOUR</name>
<dbReference type="PANTHER" id="PTHR43682">
    <property type="entry name" value="LACTATE UTILIZATION PROTEIN C"/>
    <property type="match status" value="1"/>
</dbReference>
<dbReference type="EMBL" id="CP015108">
    <property type="protein sequence ID" value="ARF13864.1"/>
    <property type="molecule type" value="Genomic_DNA"/>
</dbReference>
<keyword evidence="4" id="KW-1185">Reference proteome</keyword>
<comment type="function">
    <text evidence="1">Is involved in L-lactate degradation and allows cells to grow with lactate as the sole carbon source.</text>
</comment>
<organism evidence="3 4">
    <name type="scientific">Sporosarcina ureae</name>
    <dbReference type="NCBI Taxonomy" id="1571"/>
    <lineage>
        <taxon>Bacteria</taxon>
        <taxon>Bacillati</taxon>
        <taxon>Bacillota</taxon>
        <taxon>Bacilli</taxon>
        <taxon>Bacillales</taxon>
        <taxon>Caryophanaceae</taxon>
        <taxon>Sporosarcina</taxon>
    </lineage>
</organism>
<protein>
    <recommendedName>
        <fullName evidence="1">Lactate utilization protein C</fullName>
    </recommendedName>
</protein>
<evidence type="ECO:0000256" key="1">
    <source>
        <dbReference type="HAMAP-Rule" id="MF_02104"/>
    </source>
</evidence>
<gene>
    <name evidence="1" type="primary">lutC</name>
    <name evidence="3" type="ORF">SporoS204_06730</name>
</gene>
<comment type="similarity">
    <text evidence="1">Belongs to the LutC/YkgG family.</text>
</comment>
<evidence type="ECO:0000313" key="4">
    <source>
        <dbReference type="Proteomes" id="UP000192486"/>
    </source>
</evidence>
<dbReference type="Proteomes" id="UP000192486">
    <property type="component" value="Chromosome"/>
</dbReference>
<accession>A0ABM6JUP1</accession>
<dbReference type="Gene3D" id="3.40.50.10420">
    <property type="entry name" value="NagB/RpiA/CoA transferase-like"/>
    <property type="match status" value="1"/>
</dbReference>
<dbReference type="HAMAP" id="MF_02104">
    <property type="entry name" value="LutC"/>
    <property type="match status" value="1"/>
</dbReference>
<reference evidence="3 4" key="1">
    <citation type="submission" date="2016-04" db="EMBL/GenBank/DDBJ databases">
        <title>Comparative Genomics and Epigenetics of Sporosarcina ureae.</title>
        <authorList>
            <person name="Oliver A.S."/>
            <person name="Cooper K.K."/>
        </authorList>
    </citation>
    <scope>NUCLEOTIDE SEQUENCE [LARGE SCALE GENOMIC DNA]</scope>
    <source>
        <strain evidence="3 4">S204</strain>
    </source>
</reference>
<dbReference type="InterPro" id="IPR003741">
    <property type="entry name" value="LUD_dom"/>
</dbReference>
<proteinExistence type="inferred from homology"/>
<feature type="domain" description="LUD" evidence="2">
    <location>
        <begin position="52"/>
        <end position="235"/>
    </location>
</feature>
<dbReference type="InterPro" id="IPR037171">
    <property type="entry name" value="NagB/RpiA_transferase-like"/>
</dbReference>
<dbReference type="SUPFAM" id="SSF100950">
    <property type="entry name" value="NagB/RpiA/CoA transferase-like"/>
    <property type="match status" value="1"/>
</dbReference>